<reference evidence="1" key="1">
    <citation type="journal article" date="2022" name="bioRxiv">
        <title>Sequencing and chromosome-scale assembly of the giantPleurodeles waltlgenome.</title>
        <authorList>
            <person name="Brown T."/>
            <person name="Elewa A."/>
            <person name="Iarovenko S."/>
            <person name="Subramanian E."/>
            <person name="Araus A.J."/>
            <person name="Petzold A."/>
            <person name="Susuki M."/>
            <person name="Suzuki K.-i.T."/>
            <person name="Hayashi T."/>
            <person name="Toyoda A."/>
            <person name="Oliveira C."/>
            <person name="Osipova E."/>
            <person name="Leigh N.D."/>
            <person name="Simon A."/>
            <person name="Yun M.H."/>
        </authorList>
    </citation>
    <scope>NUCLEOTIDE SEQUENCE</scope>
    <source>
        <strain evidence="1">20211129_DDA</strain>
        <tissue evidence="1">Liver</tissue>
    </source>
</reference>
<organism evidence="1 2">
    <name type="scientific">Pleurodeles waltl</name>
    <name type="common">Iberian ribbed newt</name>
    <dbReference type="NCBI Taxonomy" id="8319"/>
    <lineage>
        <taxon>Eukaryota</taxon>
        <taxon>Metazoa</taxon>
        <taxon>Chordata</taxon>
        <taxon>Craniata</taxon>
        <taxon>Vertebrata</taxon>
        <taxon>Euteleostomi</taxon>
        <taxon>Amphibia</taxon>
        <taxon>Batrachia</taxon>
        <taxon>Caudata</taxon>
        <taxon>Salamandroidea</taxon>
        <taxon>Salamandridae</taxon>
        <taxon>Pleurodelinae</taxon>
        <taxon>Pleurodeles</taxon>
    </lineage>
</organism>
<dbReference type="AlphaFoldDB" id="A0AAV7UTP2"/>
<proteinExistence type="predicted"/>
<evidence type="ECO:0000313" key="1">
    <source>
        <dbReference type="EMBL" id="KAJ1191228.1"/>
    </source>
</evidence>
<comment type="caution">
    <text evidence="1">The sequence shown here is derived from an EMBL/GenBank/DDBJ whole genome shotgun (WGS) entry which is preliminary data.</text>
</comment>
<dbReference type="Proteomes" id="UP001066276">
    <property type="component" value="Chromosome 2_2"/>
</dbReference>
<keyword evidence="2" id="KW-1185">Reference proteome</keyword>
<evidence type="ECO:0000313" key="2">
    <source>
        <dbReference type="Proteomes" id="UP001066276"/>
    </source>
</evidence>
<protein>
    <submittedName>
        <fullName evidence="1">Uncharacterized protein</fullName>
    </submittedName>
</protein>
<gene>
    <name evidence="1" type="ORF">NDU88_000544</name>
</gene>
<name>A0AAV7UTP2_PLEWA</name>
<dbReference type="EMBL" id="JANPWB010000004">
    <property type="protein sequence ID" value="KAJ1191228.1"/>
    <property type="molecule type" value="Genomic_DNA"/>
</dbReference>
<accession>A0AAV7UTP2</accession>
<sequence length="90" mass="10196">MNQRPILLLFRVQKGSSSQCVPFSGVKGRTLGWTAVTKRQARSVTGGNRRERDFVATEYQPEDLHDKSEVRSYKDLCGEETSIEVGTLRH</sequence>